<dbReference type="PANTHER" id="PTHR35276:SF1">
    <property type="entry name" value="TRNA (MNM(5)S(2)U34)-METHYLTRANSFERASE, CHLOROPLASTIC"/>
    <property type="match status" value="1"/>
</dbReference>
<keyword evidence="1" id="KW-0808">Transferase</keyword>
<proteinExistence type="predicted"/>
<organism evidence="1 2">
    <name type="scientific">Pediococcus acidilactici</name>
    <dbReference type="NCBI Taxonomy" id="1254"/>
    <lineage>
        <taxon>Bacteria</taxon>
        <taxon>Bacillati</taxon>
        <taxon>Bacillota</taxon>
        <taxon>Bacilli</taxon>
        <taxon>Lactobacillales</taxon>
        <taxon>Lactobacillaceae</taxon>
        <taxon>Pediococcus</taxon>
        <taxon>Pediococcus acidilactici group</taxon>
    </lineage>
</organism>
<dbReference type="EMBL" id="JAWJAV010000007">
    <property type="protein sequence ID" value="MDV2622002.1"/>
    <property type="molecule type" value="Genomic_DNA"/>
</dbReference>
<evidence type="ECO:0000313" key="2">
    <source>
        <dbReference type="Proteomes" id="UP001280897"/>
    </source>
</evidence>
<keyword evidence="1" id="KW-0489">Methyltransferase</keyword>
<protein>
    <submittedName>
        <fullName evidence="1">Class I SAM-dependent methyltransferase</fullName>
    </submittedName>
</protein>
<evidence type="ECO:0000313" key="1">
    <source>
        <dbReference type="EMBL" id="MDV2622002.1"/>
    </source>
</evidence>
<reference evidence="1" key="1">
    <citation type="journal article" date="2023" name="PeerJ">
        <title>Selection and evaluation of lactic acid bacteria from chicken feces in Thailand as potential probiotics.</title>
        <authorList>
            <person name="Khurajog B."/>
            <person name="Disastra Y."/>
            <person name="Lawwyne L.D."/>
            <person name="Sirichokchatchawan W."/>
            <person name="Niyomtham W."/>
            <person name="Yindee J."/>
            <person name="Hampson D.J."/>
            <person name="Prapasarakul N."/>
        </authorList>
    </citation>
    <scope>NUCLEOTIDE SEQUENCE</scope>
    <source>
        <strain evidence="1">BF9</strain>
    </source>
</reference>
<dbReference type="Gene3D" id="3.40.50.150">
    <property type="entry name" value="Vaccinia Virus protein VP39"/>
    <property type="match status" value="1"/>
</dbReference>
<dbReference type="RefSeq" id="WP_317072537.1">
    <property type="nucleotide sequence ID" value="NZ_JAWJAV010000007.1"/>
</dbReference>
<dbReference type="Pfam" id="PF06962">
    <property type="entry name" value="rRNA_methylase"/>
    <property type="match status" value="1"/>
</dbReference>
<sequence>MLDNAMQYSHRLLAEVVQPGDHVVEATMGNGHDTLFLANLVQSQGRVFSFDIQAAALSATEARLEKQLPDHQHVQLIQDSHDQLAQYVDTPISGAVFNLGYLPGGNKQIITHSASTIVAVQQCLQLLKVGGRVVLVCYYGHPGGAAELAKLLEFTANLDQHQFTCLRYEFINQVHQPPILLAIERRK</sequence>
<dbReference type="SUPFAM" id="SSF53335">
    <property type="entry name" value="S-adenosyl-L-methionine-dependent methyltransferases"/>
    <property type="match status" value="1"/>
</dbReference>
<dbReference type="GO" id="GO:0032259">
    <property type="term" value="P:methylation"/>
    <property type="evidence" value="ECO:0007669"/>
    <property type="project" value="UniProtKB-KW"/>
</dbReference>
<dbReference type="PANTHER" id="PTHR35276">
    <property type="entry name" value="S-ADENOSYL-L-METHIONINE-DEPENDENT METHYLTRANSFERASES SUPERFAMILY PROTEIN"/>
    <property type="match status" value="1"/>
</dbReference>
<dbReference type="GO" id="GO:0008168">
    <property type="term" value="F:methyltransferase activity"/>
    <property type="evidence" value="ECO:0007669"/>
    <property type="project" value="UniProtKB-KW"/>
</dbReference>
<gene>
    <name evidence="1" type="ORF">R0G89_09685</name>
</gene>
<comment type="caution">
    <text evidence="1">The sequence shown here is derived from an EMBL/GenBank/DDBJ whole genome shotgun (WGS) entry which is preliminary data.</text>
</comment>
<dbReference type="Proteomes" id="UP001280897">
    <property type="component" value="Unassembled WGS sequence"/>
</dbReference>
<dbReference type="InterPro" id="IPR029063">
    <property type="entry name" value="SAM-dependent_MTases_sf"/>
</dbReference>
<accession>A0AAW8YKC3</accession>
<dbReference type="InterPro" id="IPR010719">
    <property type="entry name" value="MnmM_MeTrfase"/>
</dbReference>
<reference evidence="1" key="2">
    <citation type="submission" date="2023-10" db="EMBL/GenBank/DDBJ databases">
        <authorList>
            <person name="Khurajog B."/>
        </authorList>
    </citation>
    <scope>NUCLEOTIDE SEQUENCE</scope>
    <source>
        <strain evidence="1">BF9</strain>
    </source>
</reference>
<name>A0AAW8YKC3_PEDAC</name>
<dbReference type="AlphaFoldDB" id="A0AAW8YKC3"/>